<reference evidence="4" key="1">
    <citation type="submission" date="2025-08" db="UniProtKB">
        <authorList>
            <consortium name="RefSeq"/>
        </authorList>
    </citation>
    <scope>IDENTIFICATION</scope>
    <source>
        <tissue evidence="4">Leaves</tissue>
    </source>
</reference>
<dbReference type="PANTHER" id="PTHR11017">
    <property type="entry name" value="LEUCINE-RICH REPEAT-CONTAINING PROTEIN"/>
    <property type="match status" value="1"/>
</dbReference>
<dbReference type="GeneID" id="109020490"/>
<dbReference type="InterPro" id="IPR027417">
    <property type="entry name" value="P-loop_NTPase"/>
</dbReference>
<accession>A0A6P9EH48</accession>
<keyword evidence="1" id="KW-0520">NAD</keyword>
<dbReference type="AlphaFoldDB" id="A0A6P9EH48"/>
<gene>
    <name evidence="4" type="primary">LOC109020490</name>
</gene>
<dbReference type="PANTHER" id="PTHR11017:SF570">
    <property type="entry name" value="DISEASE RESISTANCE PROTEIN (TIR-NBS CLASS)-RELATED"/>
    <property type="match status" value="1"/>
</dbReference>
<dbReference type="Gene3D" id="3.40.50.10140">
    <property type="entry name" value="Toll/interleukin-1 receptor homology (TIR) domain"/>
    <property type="match status" value="1"/>
</dbReference>
<organism evidence="3 4">
    <name type="scientific">Juglans regia</name>
    <name type="common">English walnut</name>
    <dbReference type="NCBI Taxonomy" id="51240"/>
    <lineage>
        <taxon>Eukaryota</taxon>
        <taxon>Viridiplantae</taxon>
        <taxon>Streptophyta</taxon>
        <taxon>Embryophyta</taxon>
        <taxon>Tracheophyta</taxon>
        <taxon>Spermatophyta</taxon>
        <taxon>Magnoliopsida</taxon>
        <taxon>eudicotyledons</taxon>
        <taxon>Gunneridae</taxon>
        <taxon>Pentapetalae</taxon>
        <taxon>rosids</taxon>
        <taxon>fabids</taxon>
        <taxon>Fagales</taxon>
        <taxon>Juglandaceae</taxon>
        <taxon>Juglans</taxon>
    </lineage>
</organism>
<dbReference type="SUPFAM" id="SSF52200">
    <property type="entry name" value="Toll/Interleukin receptor TIR domain"/>
    <property type="match status" value="1"/>
</dbReference>
<dbReference type="SUPFAM" id="SSF52540">
    <property type="entry name" value="P-loop containing nucleoside triphosphate hydrolases"/>
    <property type="match status" value="1"/>
</dbReference>
<dbReference type="Pfam" id="PF01582">
    <property type="entry name" value="TIR"/>
    <property type="match status" value="1"/>
</dbReference>
<dbReference type="PRINTS" id="PR00364">
    <property type="entry name" value="DISEASERSIST"/>
</dbReference>
<feature type="domain" description="TIR" evidence="2">
    <location>
        <begin position="24"/>
        <end position="190"/>
    </location>
</feature>
<dbReference type="Gene3D" id="3.40.50.300">
    <property type="entry name" value="P-loop containing nucleotide triphosphate hydrolases"/>
    <property type="match status" value="1"/>
</dbReference>
<name>A0A6P9EH48_JUGRE</name>
<evidence type="ECO:0000256" key="1">
    <source>
        <dbReference type="ARBA" id="ARBA00023027"/>
    </source>
</evidence>
<dbReference type="GO" id="GO:0007165">
    <property type="term" value="P:signal transduction"/>
    <property type="evidence" value="ECO:0007669"/>
    <property type="project" value="InterPro"/>
</dbReference>
<dbReference type="Proteomes" id="UP000235220">
    <property type="component" value="Chromosome 6"/>
</dbReference>
<evidence type="ECO:0000313" key="3">
    <source>
        <dbReference type="Proteomes" id="UP000235220"/>
    </source>
</evidence>
<dbReference type="GO" id="GO:0006952">
    <property type="term" value="P:defense response"/>
    <property type="evidence" value="ECO:0007669"/>
    <property type="project" value="InterPro"/>
</dbReference>
<dbReference type="InParanoid" id="A0A6P9EH48"/>
<protein>
    <submittedName>
        <fullName evidence="4">TMV resistance protein N-like</fullName>
    </submittedName>
</protein>
<dbReference type="InterPro" id="IPR000157">
    <property type="entry name" value="TIR_dom"/>
</dbReference>
<dbReference type="InterPro" id="IPR044974">
    <property type="entry name" value="Disease_R_plants"/>
</dbReference>
<dbReference type="InterPro" id="IPR002182">
    <property type="entry name" value="NB-ARC"/>
</dbReference>
<evidence type="ECO:0000313" key="4">
    <source>
        <dbReference type="RefSeq" id="XP_035546676.1"/>
    </source>
</evidence>
<dbReference type="Pfam" id="PF00931">
    <property type="entry name" value="NB-ARC"/>
    <property type="match status" value="1"/>
</dbReference>
<dbReference type="GO" id="GO:0043531">
    <property type="term" value="F:ADP binding"/>
    <property type="evidence" value="ECO:0007669"/>
    <property type="project" value="InterPro"/>
</dbReference>
<dbReference type="KEGG" id="jre:109020490"/>
<dbReference type="PROSITE" id="PS50104">
    <property type="entry name" value="TIR"/>
    <property type="match status" value="1"/>
</dbReference>
<dbReference type="RefSeq" id="XP_035546676.1">
    <property type="nucleotide sequence ID" value="XM_035690783.1"/>
</dbReference>
<dbReference type="OrthoDB" id="6160824at2759"/>
<dbReference type="InterPro" id="IPR035897">
    <property type="entry name" value="Toll_tir_struct_dom_sf"/>
</dbReference>
<evidence type="ECO:0000259" key="2">
    <source>
        <dbReference type="PROSITE" id="PS50104"/>
    </source>
</evidence>
<keyword evidence="3" id="KW-1185">Reference proteome</keyword>
<dbReference type="SMART" id="SM00255">
    <property type="entry name" value="TIR"/>
    <property type="match status" value="1"/>
</dbReference>
<dbReference type="FunFam" id="3.40.50.10140:FF:000007">
    <property type="entry name" value="Disease resistance protein (TIR-NBS-LRR class)"/>
    <property type="match status" value="1"/>
</dbReference>
<sequence>MSFSIALPGVLPSPSSYSSSLTSQHYDVFLSFHGEDTRNGFTSHLYHALDRNGINTYKDDVELRRGEEISSTLLKAIEESKILIVIFFENYAASTWCLDELLKILELKESKQQKVLSVYYKVNPSIVRHQKNSFEEAFAKHEDKFNDDAKVQRWKTALKQAANLSGFHLKINEDEHEFIQKIVQDVSTSLPNRFDLHVTENPVGIQSHINYVMEMLLCLEKNDTRMIGIFGSGGIGKTTIAKEMYNLIAKKFEGYCFLVDVRESSKQNQGRLNQLQETILSNILGKSPSLSVDNDHQGMELIRNRLCCKRILLVLDDVDCLDQLKKLCGKCDWFGSGSRIIITTRDKSLLTKHSVSLNYPMKEMDHDEALQLFTQHAFKSDKPIDGFADLI</sequence>
<proteinExistence type="predicted"/>